<dbReference type="InterPro" id="IPR050126">
    <property type="entry name" value="Ap4A_hydrolase"/>
</dbReference>
<comment type="caution">
    <text evidence="3">The sequence shown here is derived from an EMBL/GenBank/DDBJ whole genome shotgun (WGS) entry which is preliminary data.</text>
</comment>
<organism evidence="3 4">
    <name type="scientific">Paracoccus caeni</name>
    <dbReference type="NCBI Taxonomy" id="657651"/>
    <lineage>
        <taxon>Bacteria</taxon>
        <taxon>Pseudomonadati</taxon>
        <taxon>Pseudomonadota</taxon>
        <taxon>Alphaproteobacteria</taxon>
        <taxon>Rhodobacterales</taxon>
        <taxon>Paracoccaceae</taxon>
        <taxon>Paracoccus</taxon>
    </lineage>
</organism>
<dbReference type="InterPro" id="IPR029052">
    <property type="entry name" value="Metallo-depent_PP-like"/>
</dbReference>
<dbReference type="InterPro" id="IPR024654">
    <property type="entry name" value="Calcineurin-like_PHP_lpxH"/>
</dbReference>
<dbReference type="PANTHER" id="PTHR42850:SF2">
    <property type="entry name" value="BLL5683 PROTEIN"/>
    <property type="match status" value="1"/>
</dbReference>
<keyword evidence="4" id="KW-1185">Reference proteome</keyword>
<dbReference type="Proteomes" id="UP000640485">
    <property type="component" value="Unassembled WGS sequence"/>
</dbReference>
<reference evidence="3" key="1">
    <citation type="submission" date="2021-01" db="EMBL/GenBank/DDBJ databases">
        <title>Paracoccus amoyensis sp. nov., isolated from the surface seawater along the coast of Xiamen Island, China.</title>
        <authorList>
            <person name="Lyu L."/>
        </authorList>
    </citation>
    <scope>NUCLEOTIDE SEQUENCE</scope>
    <source>
        <strain evidence="3">MJ17</strain>
    </source>
</reference>
<feature type="domain" description="Calcineurin-like phosphoesterase" evidence="2">
    <location>
        <begin position="8"/>
        <end position="203"/>
    </location>
</feature>
<dbReference type="SUPFAM" id="SSF56300">
    <property type="entry name" value="Metallo-dependent phosphatases"/>
    <property type="match status" value="1"/>
</dbReference>
<evidence type="ECO:0000313" key="3">
    <source>
        <dbReference type="EMBL" id="MBK4214506.1"/>
    </source>
</evidence>
<dbReference type="PANTHER" id="PTHR42850">
    <property type="entry name" value="METALLOPHOSPHOESTERASE"/>
    <property type="match status" value="1"/>
</dbReference>
<evidence type="ECO:0000313" key="4">
    <source>
        <dbReference type="Proteomes" id="UP000640485"/>
    </source>
</evidence>
<dbReference type="Pfam" id="PF12850">
    <property type="entry name" value="Metallophos_2"/>
    <property type="match status" value="1"/>
</dbReference>
<dbReference type="EMBL" id="JAEPRQ010000001">
    <property type="protein sequence ID" value="MBK4214506.1"/>
    <property type="molecule type" value="Genomic_DNA"/>
</dbReference>
<comment type="similarity">
    <text evidence="1">Belongs to the metallophosphoesterase superfamily. YfcE family.</text>
</comment>
<dbReference type="AlphaFoldDB" id="A0A934S9B0"/>
<accession>A0A934S9B0</accession>
<gene>
    <name evidence="3" type="ORF">JJJ17_01055</name>
</gene>
<evidence type="ECO:0000256" key="1">
    <source>
        <dbReference type="ARBA" id="ARBA00008950"/>
    </source>
</evidence>
<dbReference type="InterPro" id="IPR011152">
    <property type="entry name" value="Pesterase_MJ0912"/>
</dbReference>
<dbReference type="PIRSF" id="PIRSF000883">
    <property type="entry name" value="Pesterase_MJ0912"/>
    <property type="match status" value="1"/>
</dbReference>
<dbReference type="GO" id="GO:0005737">
    <property type="term" value="C:cytoplasm"/>
    <property type="evidence" value="ECO:0007669"/>
    <property type="project" value="TreeGrafter"/>
</dbReference>
<proteinExistence type="inferred from homology"/>
<sequence>MPDAELGKFAIIADIHGNADALRAVIEDMARHNLDAVVNLGDCLSGPLAARETAEILMASRIISIRGNHDRWLVEQQPSEMGPSDRAAHEQLDPRHLDWLAGLPEVLCFSGGLSGDVFLCHGTPNSDVTYWMEQVLPSGMVTMRSHDAIAAEAAGLDASLILCGHTHIPRLVRLATGQVILNPGSIGCPAYTDDQPVFHVMETGSPAASYAIAAQSPQGWAVSFHQVPYDTRRMVDLARRAGRDDWATALGTGWLRQDWLSPCPSSRGSSGSG</sequence>
<dbReference type="Gene3D" id="3.60.21.10">
    <property type="match status" value="1"/>
</dbReference>
<protein>
    <submittedName>
        <fullName evidence="3">Metallophosphoesterase family protein</fullName>
    </submittedName>
</protein>
<name>A0A934S9B0_9RHOB</name>
<dbReference type="RefSeq" id="WP_200683162.1">
    <property type="nucleotide sequence ID" value="NZ_JAEPRQ010000001.1"/>
</dbReference>
<evidence type="ECO:0000259" key="2">
    <source>
        <dbReference type="Pfam" id="PF12850"/>
    </source>
</evidence>
<dbReference type="GO" id="GO:0016791">
    <property type="term" value="F:phosphatase activity"/>
    <property type="evidence" value="ECO:0007669"/>
    <property type="project" value="TreeGrafter"/>
</dbReference>